<sequence>MTPPTDRPPGHPGQVHDTHPPGPARQAGDLQPPAPAQQARGPHTPGAVHQARGPHLFRSAERVRGYHLVGPAGEDGPWTVYRARSVATMADVLVKTLACHRVDKRALKRIIRGFAFPDELAAHDGVIPVLEVGATGDGRPYLVTPPHDGLTLAERPDRDRPMPVEQVAGLLAAVARAVAATHAAGGVHGRVTPSNVVMTPNGVMLTGFAMSALMSIAELPDGTPPSVHASPEELEGRPPVAASDVYSLASTTYELLTGHPAFPLEGATNTARFTLAVLTEPPPPLPPTVPEALAALLTQALSKDPTTRPTATTLATTAHRFAGGPPRPHTTGTPAAGKGATTGRDPQQAAPAGSAADQRVGTPRLPACGSPGNQELSGPRELVWTVDSERSRVRPPAGPQPFLPPPPEPGSSAQAPAAQAPATAEGGRRGRMPLVVAGVSVLAVLAGAGSVALAMSGDQGVTLTADHQAAATQPPDTGVQDGQPGEGDTQNNPENGRVQDGQVQDGRVQDGQVQDGRPQPLQPDAQATGDRSQPEPSPAPEQSTAGPATSPPATLSTPDPATLTAYRPKSLKLVADNGTTVTLSWKTARKTEYPVIVQQAPDDRLMSAPAGSTTYTVGKLDPGTGYCFKVGAVVALGRPSSVAWSSALCVRGAAETGAEDDVQPPIVLPLITPPTG</sequence>
<dbReference type="PANTHER" id="PTHR43671:SF13">
    <property type="entry name" value="SERINE_THREONINE-PROTEIN KINASE NEK2"/>
    <property type="match status" value="1"/>
</dbReference>
<protein>
    <recommendedName>
        <fullName evidence="1">non-specific serine/threonine protein kinase</fullName>
        <ecNumber evidence="1">2.7.11.1</ecNumber>
    </recommendedName>
</protein>
<evidence type="ECO:0000256" key="5">
    <source>
        <dbReference type="ARBA" id="ARBA00022840"/>
    </source>
</evidence>
<evidence type="ECO:0000256" key="2">
    <source>
        <dbReference type="ARBA" id="ARBA00022679"/>
    </source>
</evidence>
<dbReference type="EC" id="2.7.11.1" evidence="1"/>
<dbReference type="PROSITE" id="PS50853">
    <property type="entry name" value="FN3"/>
    <property type="match status" value="1"/>
</dbReference>
<dbReference type="CDD" id="cd00063">
    <property type="entry name" value="FN3"/>
    <property type="match status" value="1"/>
</dbReference>
<dbReference type="SUPFAM" id="SSF49265">
    <property type="entry name" value="Fibronectin type III"/>
    <property type="match status" value="1"/>
</dbReference>
<evidence type="ECO:0000256" key="4">
    <source>
        <dbReference type="ARBA" id="ARBA00022777"/>
    </source>
</evidence>
<dbReference type="Proteomes" id="UP001589568">
    <property type="component" value="Unassembled WGS sequence"/>
</dbReference>
<keyword evidence="5" id="KW-0067">ATP-binding</keyword>
<proteinExistence type="predicted"/>
<organism evidence="11 12">
    <name type="scientific">Nonomuraea salmonea</name>
    <dbReference type="NCBI Taxonomy" id="46181"/>
    <lineage>
        <taxon>Bacteria</taxon>
        <taxon>Bacillati</taxon>
        <taxon>Actinomycetota</taxon>
        <taxon>Actinomycetes</taxon>
        <taxon>Streptosporangiales</taxon>
        <taxon>Streptosporangiaceae</taxon>
        <taxon>Nonomuraea</taxon>
    </lineage>
</organism>
<evidence type="ECO:0000259" key="10">
    <source>
        <dbReference type="PROSITE" id="PS50853"/>
    </source>
</evidence>
<feature type="compositionally biased region" description="Low complexity" evidence="8">
    <location>
        <begin position="540"/>
        <end position="563"/>
    </location>
</feature>
<evidence type="ECO:0000256" key="1">
    <source>
        <dbReference type="ARBA" id="ARBA00012513"/>
    </source>
</evidence>
<feature type="compositionally biased region" description="Pro residues" evidence="8">
    <location>
        <begin position="1"/>
        <end position="11"/>
    </location>
</feature>
<keyword evidence="3" id="KW-0547">Nucleotide-binding</keyword>
<keyword evidence="6" id="KW-0326">Glycosidase</keyword>
<feature type="compositionally biased region" description="Low complexity" evidence="8">
    <location>
        <begin position="317"/>
        <end position="343"/>
    </location>
</feature>
<evidence type="ECO:0000256" key="3">
    <source>
        <dbReference type="ARBA" id="ARBA00022741"/>
    </source>
</evidence>
<dbReference type="InterPro" id="IPR036116">
    <property type="entry name" value="FN3_sf"/>
</dbReference>
<evidence type="ECO:0000313" key="12">
    <source>
        <dbReference type="Proteomes" id="UP001589568"/>
    </source>
</evidence>
<dbReference type="SMART" id="SM00060">
    <property type="entry name" value="FN3"/>
    <property type="match status" value="1"/>
</dbReference>
<keyword evidence="4 11" id="KW-0418">Kinase</keyword>
<dbReference type="PANTHER" id="PTHR43671">
    <property type="entry name" value="SERINE/THREONINE-PROTEIN KINASE NEK"/>
    <property type="match status" value="1"/>
</dbReference>
<dbReference type="InterPro" id="IPR050660">
    <property type="entry name" value="NEK_Ser/Thr_kinase"/>
</dbReference>
<reference evidence="11 12" key="1">
    <citation type="submission" date="2024-09" db="EMBL/GenBank/DDBJ databases">
        <authorList>
            <person name="Sun Q."/>
            <person name="Mori K."/>
        </authorList>
    </citation>
    <scope>NUCLEOTIDE SEQUENCE [LARGE SCALE GENOMIC DNA]</scope>
    <source>
        <strain evidence="11 12">JCM 3324</strain>
    </source>
</reference>
<comment type="caution">
    <text evidence="11">The sequence shown here is derived from an EMBL/GenBank/DDBJ whole genome shotgun (WGS) entry which is preliminary data.</text>
</comment>
<feature type="domain" description="Protein kinase" evidence="9">
    <location>
        <begin position="66"/>
        <end position="322"/>
    </location>
</feature>
<feature type="compositionally biased region" description="Low complexity" evidence="8">
    <location>
        <begin position="496"/>
        <end position="517"/>
    </location>
</feature>
<keyword evidence="6" id="KW-0378">Hydrolase</keyword>
<feature type="domain" description="Fibronectin type-III" evidence="10">
    <location>
        <begin position="567"/>
        <end position="656"/>
    </location>
</feature>
<dbReference type="Gene3D" id="2.60.40.10">
    <property type="entry name" value="Immunoglobulins"/>
    <property type="match status" value="1"/>
</dbReference>
<feature type="compositionally biased region" description="Low complexity" evidence="8">
    <location>
        <begin position="410"/>
        <end position="425"/>
    </location>
</feature>
<evidence type="ECO:0000259" key="9">
    <source>
        <dbReference type="PROSITE" id="PS50011"/>
    </source>
</evidence>
<keyword evidence="2" id="KW-0808">Transferase</keyword>
<keyword evidence="7" id="KW-0119">Carbohydrate metabolism</keyword>
<dbReference type="SMART" id="SM00220">
    <property type="entry name" value="S_TKc"/>
    <property type="match status" value="1"/>
</dbReference>
<dbReference type="RefSeq" id="WP_379484799.1">
    <property type="nucleotide sequence ID" value="NZ_JBHMCF010000042.1"/>
</dbReference>
<gene>
    <name evidence="11" type="ORF">ACFFR3_39725</name>
</gene>
<keyword evidence="7" id="KW-0624">Polysaccharide degradation</keyword>
<dbReference type="InterPro" id="IPR013783">
    <property type="entry name" value="Ig-like_fold"/>
</dbReference>
<evidence type="ECO:0000313" key="11">
    <source>
        <dbReference type="EMBL" id="MFB9475656.1"/>
    </source>
</evidence>
<dbReference type="PROSITE" id="PS50011">
    <property type="entry name" value="PROTEIN_KINASE_DOM"/>
    <property type="match status" value="1"/>
</dbReference>
<evidence type="ECO:0000256" key="7">
    <source>
        <dbReference type="ARBA" id="ARBA00023326"/>
    </source>
</evidence>
<accession>A0ABV5NZN5</accession>
<name>A0ABV5NZN5_9ACTN</name>
<dbReference type="SUPFAM" id="SSF56112">
    <property type="entry name" value="Protein kinase-like (PK-like)"/>
    <property type="match status" value="1"/>
</dbReference>
<dbReference type="Gene3D" id="1.10.510.10">
    <property type="entry name" value="Transferase(Phosphotransferase) domain 1"/>
    <property type="match status" value="1"/>
</dbReference>
<feature type="region of interest" description="Disordered" evidence="8">
    <location>
        <begin position="317"/>
        <end position="427"/>
    </location>
</feature>
<evidence type="ECO:0000256" key="6">
    <source>
        <dbReference type="ARBA" id="ARBA00023295"/>
    </source>
</evidence>
<feature type="compositionally biased region" description="Pro residues" evidence="8">
    <location>
        <begin position="396"/>
        <end position="409"/>
    </location>
</feature>
<dbReference type="GO" id="GO:0016301">
    <property type="term" value="F:kinase activity"/>
    <property type="evidence" value="ECO:0007669"/>
    <property type="project" value="UniProtKB-KW"/>
</dbReference>
<dbReference type="Pfam" id="PF00041">
    <property type="entry name" value="fn3"/>
    <property type="match status" value="1"/>
</dbReference>
<evidence type="ECO:0000256" key="8">
    <source>
        <dbReference type="SAM" id="MobiDB-lite"/>
    </source>
</evidence>
<feature type="region of interest" description="Disordered" evidence="8">
    <location>
        <begin position="468"/>
        <end position="563"/>
    </location>
</feature>
<dbReference type="EMBL" id="JBHMCF010000042">
    <property type="protein sequence ID" value="MFB9475656.1"/>
    <property type="molecule type" value="Genomic_DNA"/>
</dbReference>
<dbReference type="InterPro" id="IPR011009">
    <property type="entry name" value="Kinase-like_dom_sf"/>
</dbReference>
<dbReference type="Pfam" id="PF00069">
    <property type="entry name" value="Pkinase"/>
    <property type="match status" value="1"/>
</dbReference>
<dbReference type="InterPro" id="IPR003961">
    <property type="entry name" value="FN3_dom"/>
</dbReference>
<dbReference type="Gene3D" id="3.30.200.20">
    <property type="entry name" value="Phosphorylase Kinase, domain 1"/>
    <property type="match status" value="1"/>
</dbReference>
<dbReference type="InterPro" id="IPR000719">
    <property type="entry name" value="Prot_kinase_dom"/>
</dbReference>
<keyword evidence="12" id="KW-1185">Reference proteome</keyword>
<feature type="region of interest" description="Disordered" evidence="8">
    <location>
        <begin position="1"/>
        <end position="51"/>
    </location>
</feature>